<name>A0AA92U7E9_9BACT</name>
<accession>A0AA92U7E9</accession>
<dbReference type="InterPro" id="IPR050377">
    <property type="entry name" value="Radical_SAM_PqqE_MftC-like"/>
</dbReference>
<evidence type="ECO:0000313" key="6">
    <source>
        <dbReference type="EMBL" id="RGW77188.1"/>
    </source>
</evidence>
<dbReference type="CDD" id="cd01335">
    <property type="entry name" value="Radical_SAM"/>
    <property type="match status" value="1"/>
</dbReference>
<comment type="caution">
    <text evidence="6">The sequence shown here is derived from an EMBL/GenBank/DDBJ whole genome shotgun (WGS) entry which is preliminary data.</text>
</comment>
<dbReference type="SFLD" id="SFLDS00029">
    <property type="entry name" value="Radical_SAM"/>
    <property type="match status" value="1"/>
</dbReference>
<dbReference type="Gene3D" id="3.20.20.70">
    <property type="entry name" value="Aldolase class I"/>
    <property type="match status" value="1"/>
</dbReference>
<dbReference type="InterPro" id="IPR013785">
    <property type="entry name" value="Aldolase_TIM"/>
</dbReference>
<evidence type="ECO:0000256" key="4">
    <source>
        <dbReference type="ARBA" id="ARBA00023004"/>
    </source>
</evidence>
<gene>
    <name evidence="6" type="ORF">DWV53_11165</name>
</gene>
<dbReference type="GO" id="GO:0003824">
    <property type="term" value="F:catalytic activity"/>
    <property type="evidence" value="ECO:0007669"/>
    <property type="project" value="InterPro"/>
</dbReference>
<evidence type="ECO:0000256" key="3">
    <source>
        <dbReference type="ARBA" id="ARBA00022723"/>
    </source>
</evidence>
<dbReference type="InterPro" id="IPR007197">
    <property type="entry name" value="rSAM"/>
</dbReference>
<dbReference type="AlphaFoldDB" id="A0AA92U7E9"/>
<dbReference type="GO" id="GO:0046872">
    <property type="term" value="F:metal ion binding"/>
    <property type="evidence" value="ECO:0007669"/>
    <property type="project" value="UniProtKB-KW"/>
</dbReference>
<dbReference type="EMBL" id="QSAV01000038">
    <property type="protein sequence ID" value="RGW77188.1"/>
    <property type="molecule type" value="Genomic_DNA"/>
</dbReference>
<keyword evidence="3" id="KW-0479">Metal-binding</keyword>
<evidence type="ECO:0000256" key="2">
    <source>
        <dbReference type="ARBA" id="ARBA00022691"/>
    </source>
</evidence>
<comment type="cofactor">
    <cofactor evidence="1">
        <name>[4Fe-4S] cluster</name>
        <dbReference type="ChEBI" id="CHEBI:49883"/>
    </cofactor>
</comment>
<evidence type="ECO:0000256" key="5">
    <source>
        <dbReference type="ARBA" id="ARBA00023014"/>
    </source>
</evidence>
<dbReference type="Proteomes" id="UP000285776">
    <property type="component" value="Unassembled WGS sequence"/>
</dbReference>
<evidence type="ECO:0000313" key="7">
    <source>
        <dbReference type="Proteomes" id="UP000285776"/>
    </source>
</evidence>
<evidence type="ECO:0000256" key="1">
    <source>
        <dbReference type="ARBA" id="ARBA00001966"/>
    </source>
</evidence>
<dbReference type="GO" id="GO:0051536">
    <property type="term" value="F:iron-sulfur cluster binding"/>
    <property type="evidence" value="ECO:0007669"/>
    <property type="project" value="UniProtKB-KW"/>
</dbReference>
<keyword evidence="5" id="KW-0411">Iron-sulfur</keyword>
<organism evidence="6 7">
    <name type="scientific">Segatella copri</name>
    <dbReference type="NCBI Taxonomy" id="165179"/>
    <lineage>
        <taxon>Bacteria</taxon>
        <taxon>Pseudomonadati</taxon>
        <taxon>Bacteroidota</taxon>
        <taxon>Bacteroidia</taxon>
        <taxon>Bacteroidales</taxon>
        <taxon>Prevotellaceae</taxon>
        <taxon>Segatella</taxon>
    </lineage>
</organism>
<dbReference type="SUPFAM" id="SSF102114">
    <property type="entry name" value="Radical SAM enzymes"/>
    <property type="match status" value="1"/>
</dbReference>
<dbReference type="PANTHER" id="PTHR11228:SF22">
    <property type="entry name" value="PEPTIDE BIOSYNTHESIS PROTEIN YYDG-RELATED"/>
    <property type="match status" value="1"/>
</dbReference>
<reference evidence="6 7" key="1">
    <citation type="submission" date="2018-08" db="EMBL/GenBank/DDBJ databases">
        <title>A genome reference for cultivated species of the human gut microbiota.</title>
        <authorList>
            <person name="Zou Y."/>
            <person name="Xue W."/>
            <person name="Luo G."/>
        </authorList>
    </citation>
    <scope>NUCLEOTIDE SEQUENCE [LARGE SCALE GENOMIC DNA]</scope>
    <source>
        <strain evidence="6 7">AF10-17</strain>
    </source>
</reference>
<dbReference type="RefSeq" id="WP_118153869.1">
    <property type="nucleotide sequence ID" value="NZ_QSAV01000038.1"/>
</dbReference>
<dbReference type="PANTHER" id="PTHR11228">
    <property type="entry name" value="RADICAL SAM DOMAIN PROTEIN"/>
    <property type="match status" value="1"/>
</dbReference>
<proteinExistence type="predicted"/>
<keyword evidence="2" id="KW-0949">S-adenosyl-L-methionine</keyword>
<protein>
    <submittedName>
        <fullName evidence="6">Radical SAM protein</fullName>
    </submittedName>
</protein>
<sequence>MDKMKRFIDCGVGTFACNLRCHYCYVAQNFLFTQKVPKFKYSAEHIGKALSKERLGGTCMFNICATGETLMPQAVVDYTKAILAQGHYVMIVTNGMLKKRFEEFAEFPEDYRKRLFFKISYHYLELKRLNKFELFFSNVNMIKKMKASFTIEVTPSDELIPYIGEMKEVSLKNLGALPHITVARDESKPDYPLLTKLSREEYIKTWGQFDSKMFDFKISVFGVKRKEYCYAGNWTWTLNLITGTMKQCYQTNYFANIYKNVSKPLKFVNIGHGCKAPHCHNAHAFLCFGAIPELKTPYYYELRNRVCSDGTEWLQPEMKAFMSCKLNEVNDEVHPKKDFFVNWIYNYIYKSAMFARKVLKKFDTNYKANEVHK</sequence>
<dbReference type="InterPro" id="IPR058240">
    <property type="entry name" value="rSAM_sf"/>
</dbReference>
<keyword evidence="4" id="KW-0408">Iron</keyword>